<sequence>MDVRNSPMLLIVVLFLGTVHITSARVLTPYQIARELSQHGILKHRINDWVCLVMSESSGRTDAVNEINTDGSKDYGLFQINDRYWCGKYGRGGRCNIACRDLLNDNIREAVECAIKIYNEGTNAYGDHLYFESWEGWKKECQGRVLTDYTKCLEVRRCNNDSFLSSCNIF</sequence>
<proteinExistence type="evidence at transcript level"/>
<evidence type="ECO:0000256" key="7">
    <source>
        <dbReference type="RuleBase" id="RU004440"/>
    </source>
</evidence>
<dbReference type="SMART" id="SM00263">
    <property type="entry name" value="LYZ1"/>
    <property type="match status" value="1"/>
</dbReference>
<keyword evidence="4" id="KW-0081">Bacteriolytic enzyme</keyword>
<keyword evidence="8" id="KW-0732">Signal</keyword>
<dbReference type="EMBL" id="AB085907">
    <property type="protein sequence ID" value="BAC54260.1"/>
    <property type="molecule type" value="mRNA"/>
</dbReference>
<dbReference type="PRINTS" id="PR00135">
    <property type="entry name" value="LYZLACT"/>
</dbReference>
<feature type="domain" description="Glycosyl hydrolases family 22 (GH22)" evidence="9">
    <location>
        <begin position="95"/>
        <end position="113"/>
    </location>
</feature>
<keyword evidence="5" id="KW-1015">Disulfide bond</keyword>
<evidence type="ECO:0000313" key="10">
    <source>
        <dbReference type="EMBL" id="BAC54260.1"/>
    </source>
</evidence>
<dbReference type="GO" id="GO:0042742">
    <property type="term" value="P:defense response to bacterium"/>
    <property type="evidence" value="ECO:0007669"/>
    <property type="project" value="UniProtKB-KW"/>
</dbReference>
<accession>Q8IAD1</accession>
<evidence type="ECO:0000259" key="9">
    <source>
        <dbReference type="PROSITE" id="PS00128"/>
    </source>
</evidence>
<organism evidence="10">
    <name type="scientific">Reticulitermes speratus</name>
    <dbReference type="NCBI Taxonomy" id="60591"/>
    <lineage>
        <taxon>Eukaryota</taxon>
        <taxon>Metazoa</taxon>
        <taxon>Ecdysozoa</taxon>
        <taxon>Arthropoda</taxon>
        <taxon>Hexapoda</taxon>
        <taxon>Insecta</taxon>
        <taxon>Pterygota</taxon>
        <taxon>Neoptera</taxon>
        <taxon>Polyneoptera</taxon>
        <taxon>Dictyoptera</taxon>
        <taxon>Blattodea</taxon>
        <taxon>Blattoidea</taxon>
        <taxon>Termitoidae</taxon>
        <taxon>Rhinotermitidae</taxon>
        <taxon>Reticulitermes</taxon>
        <taxon>Frontotermes</taxon>
    </lineage>
</organism>
<gene>
    <name evidence="10" type="primary">Rs-Lys1</name>
</gene>
<dbReference type="PROSITE" id="PS00128">
    <property type="entry name" value="GLYCOSYL_HYDROL_F22_1"/>
    <property type="match status" value="1"/>
</dbReference>
<dbReference type="InterPro" id="IPR023346">
    <property type="entry name" value="Lysozyme-like_dom_sf"/>
</dbReference>
<dbReference type="EC" id="3.2.1.17" evidence="3"/>
<dbReference type="PROSITE" id="PS51348">
    <property type="entry name" value="GLYCOSYL_HYDROL_F22_2"/>
    <property type="match status" value="1"/>
</dbReference>
<evidence type="ECO:0000256" key="3">
    <source>
        <dbReference type="ARBA" id="ARBA00012732"/>
    </source>
</evidence>
<evidence type="ECO:0000256" key="4">
    <source>
        <dbReference type="ARBA" id="ARBA00022638"/>
    </source>
</evidence>
<reference evidence="10" key="1">
    <citation type="journal article" date="2002" name="Insect Biochem. Mol. Biol.">
        <title>Molecular cloning of lysozyme-encoding cDNAs expressed in the salivary gland of a wood-feeding termite, Reticulitermes speratus.</title>
        <authorList>
            <person name="Fujita A."/>
            <person name="Minamoto T."/>
            <person name="Shimizu I."/>
            <person name="Abe T."/>
        </authorList>
    </citation>
    <scope>NUCLEOTIDE SEQUENCE</scope>
</reference>
<protein>
    <recommendedName>
        <fullName evidence="3">lysozyme</fullName>
        <ecNumber evidence="3">3.2.1.17</ecNumber>
    </recommendedName>
</protein>
<dbReference type="GO" id="GO:0003796">
    <property type="term" value="F:lysozyme activity"/>
    <property type="evidence" value="ECO:0007669"/>
    <property type="project" value="UniProtKB-EC"/>
</dbReference>
<dbReference type="GO" id="GO:0031640">
    <property type="term" value="P:killing of cells of another organism"/>
    <property type="evidence" value="ECO:0007669"/>
    <property type="project" value="UniProtKB-KW"/>
</dbReference>
<dbReference type="PANTHER" id="PTHR11407">
    <property type="entry name" value="LYSOZYME C"/>
    <property type="match status" value="1"/>
</dbReference>
<dbReference type="Gene3D" id="1.10.530.10">
    <property type="match status" value="1"/>
</dbReference>
<dbReference type="CDD" id="cd16899">
    <property type="entry name" value="LYZ_C_invert"/>
    <property type="match status" value="1"/>
</dbReference>
<feature type="chain" id="PRO_5004308262" description="lysozyme" evidence="8">
    <location>
        <begin position="25"/>
        <end position="170"/>
    </location>
</feature>
<dbReference type="FunFam" id="1.10.530.10:FF:000001">
    <property type="entry name" value="Lysozyme C"/>
    <property type="match status" value="1"/>
</dbReference>
<dbReference type="SUPFAM" id="SSF53955">
    <property type="entry name" value="Lysozyme-like"/>
    <property type="match status" value="1"/>
</dbReference>
<dbReference type="Pfam" id="PF00062">
    <property type="entry name" value="Lys"/>
    <property type="match status" value="1"/>
</dbReference>
<evidence type="ECO:0000256" key="8">
    <source>
        <dbReference type="SAM" id="SignalP"/>
    </source>
</evidence>
<evidence type="ECO:0000256" key="2">
    <source>
        <dbReference type="ARBA" id="ARBA00010859"/>
    </source>
</evidence>
<dbReference type="CAZy" id="GH22">
    <property type="family name" value="Glycoside Hydrolase Family 22"/>
</dbReference>
<comment type="catalytic activity">
    <reaction evidence="1">
        <text>Hydrolysis of (1-&gt;4)-beta-linkages between N-acetylmuramic acid and N-acetyl-D-glucosamine residues in a peptidoglycan and between N-acetyl-D-glucosamine residues in chitodextrins.</text>
        <dbReference type="EC" id="3.2.1.17"/>
    </reaction>
</comment>
<dbReference type="AlphaFoldDB" id="Q8IAD1"/>
<name>Q8IAD1_9NEOP</name>
<feature type="signal peptide" evidence="8">
    <location>
        <begin position="1"/>
        <end position="24"/>
    </location>
</feature>
<dbReference type="InterPro" id="IPR019799">
    <property type="entry name" value="Glyco_hydro_22_CS"/>
</dbReference>
<evidence type="ECO:0000256" key="6">
    <source>
        <dbReference type="ARBA" id="ARBA00023295"/>
    </source>
</evidence>
<dbReference type="PANTHER" id="PTHR11407:SF63">
    <property type="entry name" value="LYSOZYME C"/>
    <property type="match status" value="1"/>
</dbReference>
<keyword evidence="6" id="KW-0326">Glycosidase</keyword>
<evidence type="ECO:0000256" key="5">
    <source>
        <dbReference type="ARBA" id="ARBA00023157"/>
    </source>
</evidence>
<keyword evidence="4" id="KW-0929">Antimicrobial</keyword>
<evidence type="ECO:0000256" key="1">
    <source>
        <dbReference type="ARBA" id="ARBA00000632"/>
    </source>
</evidence>
<keyword evidence="6" id="KW-0378">Hydrolase</keyword>
<dbReference type="InterPro" id="IPR001916">
    <property type="entry name" value="Glyco_hydro_22"/>
</dbReference>
<comment type="similarity">
    <text evidence="2 7">Belongs to the glycosyl hydrolase 22 family.</text>
</comment>